<gene>
    <name evidence="1" type="ORF">S01H1_22043</name>
</gene>
<organism evidence="1">
    <name type="scientific">marine sediment metagenome</name>
    <dbReference type="NCBI Taxonomy" id="412755"/>
    <lineage>
        <taxon>unclassified sequences</taxon>
        <taxon>metagenomes</taxon>
        <taxon>ecological metagenomes</taxon>
    </lineage>
</organism>
<reference evidence="1" key="1">
    <citation type="journal article" date="2014" name="Front. Microbiol.">
        <title>High frequency of phylogenetically diverse reductive dehalogenase-homologous genes in deep subseafloor sedimentary metagenomes.</title>
        <authorList>
            <person name="Kawai M."/>
            <person name="Futagami T."/>
            <person name="Toyoda A."/>
            <person name="Takaki Y."/>
            <person name="Nishi S."/>
            <person name="Hori S."/>
            <person name="Arai W."/>
            <person name="Tsubouchi T."/>
            <person name="Morono Y."/>
            <person name="Uchiyama I."/>
            <person name="Ito T."/>
            <person name="Fujiyama A."/>
            <person name="Inagaki F."/>
            <person name="Takami H."/>
        </authorList>
    </citation>
    <scope>NUCLEOTIDE SEQUENCE</scope>
    <source>
        <strain evidence="1">Expedition CK06-06</strain>
    </source>
</reference>
<feature type="non-terminal residue" evidence="1">
    <location>
        <position position="1"/>
    </location>
</feature>
<comment type="caution">
    <text evidence="1">The sequence shown here is derived from an EMBL/GenBank/DDBJ whole genome shotgun (WGS) entry which is preliminary data.</text>
</comment>
<dbReference type="AlphaFoldDB" id="X0UI30"/>
<sequence>DYIQREFEAVKQHSRDRVERVQVPLAAKRVEKALRDTKADHKTVFPYAKLVYDKSMGDMVPPLPAQVNIKSIQMLFQTQLQEKIGNTPTDKKKE</sequence>
<proteinExistence type="predicted"/>
<evidence type="ECO:0000313" key="1">
    <source>
        <dbReference type="EMBL" id="GAF98941.1"/>
    </source>
</evidence>
<protein>
    <submittedName>
        <fullName evidence="1">Uncharacterized protein</fullName>
    </submittedName>
</protein>
<accession>X0UI30</accession>
<name>X0UI30_9ZZZZ</name>
<dbReference type="EMBL" id="BARS01012348">
    <property type="protein sequence ID" value="GAF98941.1"/>
    <property type="molecule type" value="Genomic_DNA"/>
</dbReference>